<name>A0A367QXQ9_9NOSO</name>
<sequence length="279" mass="31756">MYNYNQSSFSPQASGSGSLSIQRGQYFNYVVPSGWRVVEDGQFAVVLFSPDNTALTIMVGNSGLPANYNPWQFVYEKLLAMQPYELRISQPRQAQPIAGCTVAYEFDYTYMFNGIPCRGMAKCSVAYSYNICTMVMTCAASHESQWVNYASWLPQVAGQVTATNGAAFGIQGIMAQNIEISLAEGQRLREYREWSARTWEEVNRQRGESIDRQNFQFRENLGNVTTWTNPYGYANVELPTSYNYFWINRQGQIYGTNDPTENPNVGSTQDWARMNRYQP</sequence>
<proteinExistence type="predicted"/>
<dbReference type="AlphaFoldDB" id="A0A367QXQ9"/>
<evidence type="ECO:0000313" key="2">
    <source>
        <dbReference type="EMBL" id="RCJ28986.1"/>
    </source>
</evidence>
<dbReference type="EMBL" id="LXQD01000295">
    <property type="protein sequence ID" value="RCJ28986.1"/>
    <property type="molecule type" value="Genomic_DNA"/>
</dbReference>
<accession>A0A367QXQ9</accession>
<evidence type="ECO:0000313" key="3">
    <source>
        <dbReference type="Proteomes" id="UP000252107"/>
    </source>
</evidence>
<organism evidence="2 3">
    <name type="scientific">Nostoc minutum NIES-26</name>
    <dbReference type="NCBI Taxonomy" id="1844469"/>
    <lineage>
        <taxon>Bacteria</taxon>
        <taxon>Bacillati</taxon>
        <taxon>Cyanobacteriota</taxon>
        <taxon>Cyanophyceae</taxon>
        <taxon>Nostocales</taxon>
        <taxon>Nostocaceae</taxon>
        <taxon>Nostoc</taxon>
    </lineage>
</organism>
<reference evidence="2" key="1">
    <citation type="submission" date="2016-04" db="EMBL/GenBank/DDBJ databases">
        <authorList>
            <person name="Tabuchi Yagui T.R."/>
        </authorList>
    </citation>
    <scope>NUCLEOTIDE SEQUENCE [LARGE SCALE GENOMIC DNA]</scope>
    <source>
        <strain evidence="2">NIES-26</strain>
    </source>
</reference>
<feature type="region of interest" description="Disordered" evidence="1">
    <location>
        <begin position="255"/>
        <end position="279"/>
    </location>
</feature>
<evidence type="ECO:0000256" key="1">
    <source>
        <dbReference type="SAM" id="MobiDB-lite"/>
    </source>
</evidence>
<feature type="compositionally biased region" description="Polar residues" evidence="1">
    <location>
        <begin position="255"/>
        <end position="270"/>
    </location>
</feature>
<protein>
    <submittedName>
        <fullName evidence="2">Uncharacterized protein</fullName>
    </submittedName>
</protein>
<keyword evidence="3" id="KW-1185">Reference proteome</keyword>
<gene>
    <name evidence="2" type="ORF">A6770_00905</name>
</gene>
<comment type="caution">
    <text evidence="2">The sequence shown here is derived from an EMBL/GenBank/DDBJ whole genome shotgun (WGS) entry which is preliminary data.</text>
</comment>
<dbReference type="Proteomes" id="UP000252107">
    <property type="component" value="Unassembled WGS sequence"/>
</dbReference>